<protein>
    <submittedName>
        <fullName evidence="7">ABC transporter substrate-binding protein</fullName>
    </submittedName>
</protein>
<dbReference type="EMBL" id="PUEJ01000003">
    <property type="protein sequence ID" value="PRH87763.1"/>
    <property type="molecule type" value="Genomic_DNA"/>
</dbReference>
<keyword evidence="8" id="KW-1185">Reference proteome</keyword>
<gene>
    <name evidence="7" type="ORF">C5L14_07510</name>
</gene>
<evidence type="ECO:0000256" key="1">
    <source>
        <dbReference type="ARBA" id="ARBA00004418"/>
    </source>
</evidence>
<reference evidence="7 8" key="1">
    <citation type="submission" date="2018-02" db="EMBL/GenBank/DDBJ databases">
        <title>Whole genome sequencing of endophytic bacterium.</title>
        <authorList>
            <person name="Eedara R."/>
            <person name="Podile A.R."/>
        </authorList>
    </citation>
    <scope>NUCLEOTIDE SEQUENCE [LARGE SCALE GENOMIC DNA]</scope>
    <source>
        <strain evidence="7 8">RP1T</strain>
    </source>
</reference>
<dbReference type="PANTHER" id="PTHR43649">
    <property type="entry name" value="ARABINOSE-BINDING PROTEIN-RELATED"/>
    <property type="match status" value="1"/>
</dbReference>
<sequence length="431" mass="46700">MIWNENRLKKTLLAAAGTAMLLGTSLSPAAAETVTLRALMEDVPETKIIEALLPEFEQKTGIKVEFEKIGYPDMHDKLVAQLTGPQSYYNLLEVDFLWAGEFPAANWLVDLKPLVEKSKYDLGAFIPSTVELLGGSQDKLNLVPMYNYSMGLLYRKDLLADEKLKAAYKSATGKELALPTSLEDYVAISKFMKANAKVAGAAMQGQRGDPNSMEFSNYLFSAGGAYRDAAGKASLNTPEAKKALDLYVDNIQNGAQQGATSATLDDTMRLMCSGAAFSMVTYWWMLPQMDDAAKCPTVAGKVGLSVMPGGHGESGGWGWGIPKNTTPEEQEAAWTFIQWVQSKEISVKRALQGHAPVRSDVYKDAEVLKKYPFYATAESVVASGKSFPIFTYSAQYEDVLGTQLSLAAGGQATSEAALKAASDGLQQLLDK</sequence>
<comment type="subcellular location">
    <subcellularLocation>
        <location evidence="1">Periplasm</location>
    </subcellularLocation>
</comment>
<keyword evidence="4 6" id="KW-0732">Signal</keyword>
<feature type="signal peptide" evidence="6">
    <location>
        <begin position="1"/>
        <end position="30"/>
    </location>
</feature>
<dbReference type="GO" id="GO:0042597">
    <property type="term" value="C:periplasmic space"/>
    <property type="evidence" value="ECO:0007669"/>
    <property type="project" value="UniProtKB-SubCell"/>
</dbReference>
<name>A0A2S9QEI3_9HYPH</name>
<dbReference type="RefSeq" id="WP_105861432.1">
    <property type="nucleotide sequence ID" value="NZ_PUEJ01000003.1"/>
</dbReference>
<evidence type="ECO:0000256" key="5">
    <source>
        <dbReference type="ARBA" id="ARBA00022764"/>
    </source>
</evidence>
<dbReference type="InterPro" id="IPR006059">
    <property type="entry name" value="SBP"/>
</dbReference>
<dbReference type="PANTHER" id="PTHR43649:SF34">
    <property type="entry name" value="ABC TRANSPORTER PERIPLASMIC-BINDING PROTEIN YCJN-RELATED"/>
    <property type="match status" value="1"/>
</dbReference>
<comment type="caution">
    <text evidence="7">The sequence shown here is derived from an EMBL/GenBank/DDBJ whole genome shotgun (WGS) entry which is preliminary data.</text>
</comment>
<proteinExistence type="inferred from homology"/>
<dbReference type="SUPFAM" id="SSF53850">
    <property type="entry name" value="Periplasmic binding protein-like II"/>
    <property type="match status" value="1"/>
</dbReference>
<feature type="chain" id="PRO_5015652565" evidence="6">
    <location>
        <begin position="31"/>
        <end position="431"/>
    </location>
</feature>
<dbReference type="Pfam" id="PF13416">
    <property type="entry name" value="SBP_bac_8"/>
    <property type="match status" value="1"/>
</dbReference>
<evidence type="ECO:0000256" key="6">
    <source>
        <dbReference type="SAM" id="SignalP"/>
    </source>
</evidence>
<evidence type="ECO:0000256" key="4">
    <source>
        <dbReference type="ARBA" id="ARBA00022729"/>
    </source>
</evidence>
<dbReference type="Proteomes" id="UP000237682">
    <property type="component" value="Unassembled WGS sequence"/>
</dbReference>
<comment type="similarity">
    <text evidence="2">Belongs to the bacterial solute-binding protein 1 family.</text>
</comment>
<accession>A0A2S9QEI3</accession>
<keyword evidence="3" id="KW-0813">Transport</keyword>
<evidence type="ECO:0000256" key="3">
    <source>
        <dbReference type="ARBA" id="ARBA00022448"/>
    </source>
</evidence>
<dbReference type="AlphaFoldDB" id="A0A2S9QEI3"/>
<evidence type="ECO:0000313" key="8">
    <source>
        <dbReference type="Proteomes" id="UP000237682"/>
    </source>
</evidence>
<dbReference type="Gene3D" id="3.40.190.10">
    <property type="entry name" value="Periplasmic binding protein-like II"/>
    <property type="match status" value="2"/>
</dbReference>
<dbReference type="OrthoDB" id="9812682at2"/>
<evidence type="ECO:0000256" key="2">
    <source>
        <dbReference type="ARBA" id="ARBA00008520"/>
    </source>
</evidence>
<dbReference type="InterPro" id="IPR050490">
    <property type="entry name" value="Bact_solute-bd_prot1"/>
</dbReference>
<organism evidence="7 8">
    <name type="scientific">Labrys okinawensis</name>
    <dbReference type="NCBI Taxonomy" id="346911"/>
    <lineage>
        <taxon>Bacteria</taxon>
        <taxon>Pseudomonadati</taxon>
        <taxon>Pseudomonadota</taxon>
        <taxon>Alphaproteobacteria</taxon>
        <taxon>Hyphomicrobiales</taxon>
        <taxon>Xanthobacteraceae</taxon>
        <taxon>Labrys</taxon>
    </lineage>
</organism>
<keyword evidence="5" id="KW-0574">Periplasm</keyword>
<evidence type="ECO:0000313" key="7">
    <source>
        <dbReference type="EMBL" id="PRH87763.1"/>
    </source>
</evidence>